<comment type="caution">
    <text evidence="8">The sequence shown here is derived from an EMBL/GenBank/DDBJ whole genome shotgun (WGS) entry which is preliminary data.</text>
</comment>
<dbReference type="AlphaFoldDB" id="A0A813GFI4"/>
<name>A0A813GFI4_POLGL</name>
<dbReference type="GO" id="GO:0004252">
    <property type="term" value="F:serine-type endopeptidase activity"/>
    <property type="evidence" value="ECO:0007669"/>
    <property type="project" value="InterPro"/>
</dbReference>
<dbReference type="InterPro" id="IPR035952">
    <property type="entry name" value="Rhomboid-like_sf"/>
</dbReference>
<feature type="transmembrane region" description="Helical" evidence="6">
    <location>
        <begin position="202"/>
        <end position="224"/>
    </location>
</feature>
<keyword evidence="3 6" id="KW-1133">Transmembrane helix</keyword>
<protein>
    <recommendedName>
        <fullName evidence="7">Peptidase S54 rhomboid domain-containing protein</fullName>
    </recommendedName>
</protein>
<proteinExistence type="predicted"/>
<comment type="subcellular location">
    <subcellularLocation>
        <location evidence="1">Membrane</location>
        <topology evidence="1">Multi-pass membrane protein</topology>
    </subcellularLocation>
</comment>
<keyword evidence="4 6" id="KW-0472">Membrane</keyword>
<feature type="region of interest" description="Disordered" evidence="5">
    <location>
        <begin position="1"/>
        <end position="39"/>
    </location>
</feature>
<dbReference type="InterPro" id="IPR022764">
    <property type="entry name" value="Peptidase_S54_rhomboid_dom"/>
</dbReference>
<dbReference type="EMBL" id="CAJNNV010027782">
    <property type="protein sequence ID" value="CAE8621619.1"/>
    <property type="molecule type" value="Genomic_DNA"/>
</dbReference>
<evidence type="ECO:0000256" key="3">
    <source>
        <dbReference type="ARBA" id="ARBA00022989"/>
    </source>
</evidence>
<feature type="transmembrane region" description="Helical" evidence="6">
    <location>
        <begin position="244"/>
        <end position="262"/>
    </location>
</feature>
<reference evidence="8" key="1">
    <citation type="submission" date="2021-02" db="EMBL/GenBank/DDBJ databases">
        <authorList>
            <person name="Dougan E. K."/>
            <person name="Rhodes N."/>
            <person name="Thang M."/>
            <person name="Chan C."/>
        </authorList>
    </citation>
    <scope>NUCLEOTIDE SEQUENCE</scope>
</reference>
<gene>
    <name evidence="8" type="ORF">PGLA1383_LOCUS39139</name>
    <name evidence="9" type="ORF">PGLA2088_LOCUS14810</name>
</gene>
<evidence type="ECO:0000256" key="5">
    <source>
        <dbReference type="SAM" id="MobiDB-lite"/>
    </source>
</evidence>
<dbReference type="Proteomes" id="UP000654075">
    <property type="component" value="Unassembled WGS sequence"/>
</dbReference>
<feature type="compositionally biased region" description="Basic and acidic residues" evidence="5">
    <location>
        <begin position="115"/>
        <end position="129"/>
    </location>
</feature>
<evidence type="ECO:0000313" key="8">
    <source>
        <dbReference type="EMBL" id="CAE8621619.1"/>
    </source>
</evidence>
<feature type="compositionally biased region" description="Polar residues" evidence="5">
    <location>
        <begin position="19"/>
        <end position="31"/>
    </location>
</feature>
<feature type="transmembrane region" description="Helical" evidence="6">
    <location>
        <begin position="269"/>
        <end position="287"/>
    </location>
</feature>
<feature type="transmembrane region" description="Helical" evidence="6">
    <location>
        <begin position="293"/>
        <end position="313"/>
    </location>
</feature>
<dbReference type="OrthoDB" id="474583at2759"/>
<dbReference type="SUPFAM" id="SSF144091">
    <property type="entry name" value="Rhomboid-like"/>
    <property type="match status" value="1"/>
</dbReference>
<keyword evidence="10" id="KW-1185">Reference proteome</keyword>
<evidence type="ECO:0000256" key="2">
    <source>
        <dbReference type="ARBA" id="ARBA00022692"/>
    </source>
</evidence>
<feature type="region of interest" description="Disordered" evidence="5">
    <location>
        <begin position="111"/>
        <end position="135"/>
    </location>
</feature>
<evidence type="ECO:0000256" key="1">
    <source>
        <dbReference type="ARBA" id="ARBA00004141"/>
    </source>
</evidence>
<feature type="domain" description="Peptidase S54 rhomboid" evidence="7">
    <location>
        <begin position="189"/>
        <end position="360"/>
    </location>
</feature>
<accession>A0A813GFI4</accession>
<evidence type="ECO:0000256" key="6">
    <source>
        <dbReference type="SAM" id="Phobius"/>
    </source>
</evidence>
<evidence type="ECO:0000256" key="4">
    <source>
        <dbReference type="ARBA" id="ARBA00023136"/>
    </source>
</evidence>
<dbReference type="Proteomes" id="UP000626109">
    <property type="component" value="Unassembled WGS sequence"/>
</dbReference>
<evidence type="ECO:0000313" key="9">
    <source>
        <dbReference type="EMBL" id="CAE8662289.1"/>
    </source>
</evidence>
<organism evidence="8 10">
    <name type="scientific">Polarella glacialis</name>
    <name type="common">Dinoflagellate</name>
    <dbReference type="NCBI Taxonomy" id="89957"/>
    <lineage>
        <taxon>Eukaryota</taxon>
        <taxon>Sar</taxon>
        <taxon>Alveolata</taxon>
        <taxon>Dinophyceae</taxon>
        <taxon>Suessiales</taxon>
        <taxon>Suessiaceae</taxon>
        <taxon>Polarella</taxon>
    </lineage>
</organism>
<evidence type="ECO:0000259" key="7">
    <source>
        <dbReference type="Pfam" id="PF01694"/>
    </source>
</evidence>
<dbReference type="Gene3D" id="1.20.1540.10">
    <property type="entry name" value="Rhomboid-like"/>
    <property type="match status" value="1"/>
</dbReference>
<dbReference type="GO" id="GO:0016020">
    <property type="term" value="C:membrane"/>
    <property type="evidence" value="ECO:0007669"/>
    <property type="project" value="UniProtKB-SubCell"/>
</dbReference>
<dbReference type="Pfam" id="PF01694">
    <property type="entry name" value="Rhomboid"/>
    <property type="match status" value="1"/>
</dbReference>
<keyword evidence="2 6" id="KW-0812">Transmembrane</keyword>
<sequence>MGGLLATSFTPSERRMEGSASTSCGSSNPTRVSEARGDCHRSGTELQKASTRCALLGSFAAVLAAAGGSGPEFALLGHSRLELVAVVCISASLSLEAITCWQRRCNRTVPQCPHQPRDHSPDVSTEREQSGVSRAESDSSPAFLLQQVLPVLRLLGLAAMAMGFFTALGAGAAQRLGIVPRTWSGLPGILFGCFVHSSWPHCGWNVLGLLLLGPCVLFAAPAGAAARGSEQIDCSVLSTGVSKLAAASAFIAVTSGLCVWCLARPAVHAGASGVVCGYVGLLLALTLRRGDLPLGSLLMVLGVVACYGSALLLSRPTGTGGVDQQGRLTLYEACNSPSTSAEHHTFGFLSGLASAIFFCRSRDGETARSTSLPSSPRE</sequence>
<dbReference type="EMBL" id="CAJNNW010018054">
    <property type="protein sequence ID" value="CAE8662289.1"/>
    <property type="molecule type" value="Genomic_DNA"/>
</dbReference>
<feature type="transmembrane region" description="Helical" evidence="6">
    <location>
        <begin position="151"/>
        <end position="172"/>
    </location>
</feature>
<evidence type="ECO:0000313" key="10">
    <source>
        <dbReference type="Proteomes" id="UP000654075"/>
    </source>
</evidence>